<evidence type="ECO:0000256" key="2">
    <source>
        <dbReference type="ARBA" id="ARBA00023125"/>
    </source>
</evidence>
<dbReference type="PROSITE" id="PS50949">
    <property type="entry name" value="HTH_GNTR"/>
    <property type="match status" value="1"/>
</dbReference>
<dbReference type="KEGG" id="rher:EHE19_005950"/>
<proteinExistence type="predicted"/>
<dbReference type="InterPro" id="IPR036388">
    <property type="entry name" value="WH-like_DNA-bd_sf"/>
</dbReference>
<reference evidence="4 5" key="1">
    <citation type="submission" date="2020-09" db="EMBL/GenBank/DDBJ databases">
        <title>Characterization and genome sequencing of Ruminiclostridium sp. nov. MA18.</title>
        <authorList>
            <person name="Rettenmaier R."/>
            <person name="Kowollik M.-L."/>
            <person name="Liebl W."/>
            <person name="Zverlov V."/>
        </authorList>
    </citation>
    <scope>NUCLEOTIDE SEQUENCE [LARGE SCALE GENOMIC DNA]</scope>
    <source>
        <strain evidence="4 5">MA18</strain>
    </source>
</reference>
<dbReference type="CDD" id="cd07377">
    <property type="entry name" value="WHTH_GntR"/>
    <property type="match status" value="1"/>
</dbReference>
<dbReference type="Proteomes" id="UP000306409">
    <property type="component" value="Chromosome"/>
</dbReference>
<protein>
    <submittedName>
        <fullName evidence="4">GntR family transcriptional regulator</fullName>
    </submittedName>
</protein>
<dbReference type="PANTHER" id="PTHR38445:SF9">
    <property type="entry name" value="HTH-TYPE TRANSCRIPTIONAL REPRESSOR YTRA"/>
    <property type="match status" value="1"/>
</dbReference>
<gene>
    <name evidence="4" type="ORF">EHE19_005950</name>
</gene>
<keyword evidence="1" id="KW-0805">Transcription regulation</keyword>
<dbReference type="RefSeq" id="WP_137698241.1">
    <property type="nucleotide sequence ID" value="NZ_CP061336.1"/>
</dbReference>
<dbReference type="EMBL" id="CP061336">
    <property type="protein sequence ID" value="QNU67984.1"/>
    <property type="molecule type" value="Genomic_DNA"/>
</dbReference>
<evidence type="ECO:0000313" key="4">
    <source>
        <dbReference type="EMBL" id="QNU67984.1"/>
    </source>
</evidence>
<evidence type="ECO:0000313" key="5">
    <source>
        <dbReference type="Proteomes" id="UP000306409"/>
    </source>
</evidence>
<dbReference type="AlphaFoldDB" id="A0A4U7JBT4"/>
<dbReference type="SUPFAM" id="SSF46785">
    <property type="entry name" value="Winged helix' DNA-binding domain"/>
    <property type="match status" value="1"/>
</dbReference>
<evidence type="ECO:0000256" key="1">
    <source>
        <dbReference type="ARBA" id="ARBA00023015"/>
    </source>
</evidence>
<dbReference type="Gene3D" id="1.10.10.10">
    <property type="entry name" value="Winged helix-like DNA-binding domain superfamily/Winged helix DNA-binding domain"/>
    <property type="match status" value="1"/>
</dbReference>
<keyword evidence="5" id="KW-1185">Reference proteome</keyword>
<dbReference type="PANTHER" id="PTHR38445">
    <property type="entry name" value="HTH-TYPE TRANSCRIPTIONAL REPRESSOR YTRA"/>
    <property type="match status" value="1"/>
</dbReference>
<evidence type="ECO:0000256" key="3">
    <source>
        <dbReference type="ARBA" id="ARBA00023163"/>
    </source>
</evidence>
<dbReference type="SMART" id="SM00345">
    <property type="entry name" value="HTH_GNTR"/>
    <property type="match status" value="1"/>
</dbReference>
<keyword evidence="3" id="KW-0804">Transcription</keyword>
<dbReference type="InterPro" id="IPR036390">
    <property type="entry name" value="WH_DNA-bd_sf"/>
</dbReference>
<dbReference type="Pfam" id="PF00392">
    <property type="entry name" value="GntR"/>
    <property type="match status" value="1"/>
</dbReference>
<dbReference type="OrthoDB" id="9801546at2"/>
<keyword evidence="2" id="KW-0238">DNA-binding</keyword>
<dbReference type="GO" id="GO:0003677">
    <property type="term" value="F:DNA binding"/>
    <property type="evidence" value="ECO:0007669"/>
    <property type="project" value="UniProtKB-KW"/>
</dbReference>
<dbReference type="InterPro" id="IPR000524">
    <property type="entry name" value="Tscrpt_reg_HTH_GntR"/>
</dbReference>
<sequence length="127" mass="14500">MIQLDFKDSNPLYEQIKDKIKELIISGAVKPNEKIPSVRELAQMLTINPNTIQKAYKELEVEGCIYSIKGKGNFIAPLDKTSVETRRNELFAQLVKTTEELIYLLTTEQTVINVIHDTYAKKEASKK</sequence>
<organism evidence="4 5">
    <name type="scientific">Ruminiclostridium herbifermentans</name>
    <dbReference type="NCBI Taxonomy" id="2488810"/>
    <lineage>
        <taxon>Bacteria</taxon>
        <taxon>Bacillati</taxon>
        <taxon>Bacillota</taxon>
        <taxon>Clostridia</taxon>
        <taxon>Eubacteriales</taxon>
        <taxon>Oscillospiraceae</taxon>
        <taxon>Ruminiclostridium</taxon>
    </lineage>
</organism>
<accession>A0A4U7JBT4</accession>
<dbReference type="GO" id="GO:0003700">
    <property type="term" value="F:DNA-binding transcription factor activity"/>
    <property type="evidence" value="ECO:0007669"/>
    <property type="project" value="InterPro"/>
</dbReference>
<name>A0A4U7JBT4_9FIRM</name>